<accession>A0ABW7XCK6</accession>
<dbReference type="PIRSF" id="PIRSF000105">
    <property type="entry name" value="HCDH"/>
    <property type="match status" value="1"/>
</dbReference>
<protein>
    <submittedName>
        <fullName evidence="10">3-hydroxyacyl-CoA dehydrogenase</fullName>
        <ecNumber evidence="10">1.1.1.35</ecNumber>
    </submittedName>
</protein>
<keyword evidence="11" id="KW-1185">Reference proteome</keyword>
<evidence type="ECO:0000259" key="9">
    <source>
        <dbReference type="Pfam" id="PF02737"/>
    </source>
</evidence>
<evidence type="ECO:0000256" key="3">
    <source>
        <dbReference type="ARBA" id="ARBA00022832"/>
    </source>
</evidence>
<dbReference type="EC" id="1.1.1.35" evidence="10"/>
<name>A0ABW7XCK6_9NOCA</name>
<dbReference type="Proteomes" id="UP001611415">
    <property type="component" value="Unassembled WGS sequence"/>
</dbReference>
<comment type="pathway">
    <text evidence="2">Lipid metabolism; butanoate metabolism.</text>
</comment>
<sequence length="286" mass="31167">MSKFAKITVLGAGVLGSQIAFQTAYSGFQVVAYDINDEALIKAKKRFDELAVTYDREVDGASDGKTSAAHLRLTYSKDLAAAVADADLVIEAVPENIDIKKDIYARLGDAAPAKTIFATNTSTLLPSSMMEFTGRPEKFLALHFSNHIWRQNTAEVMGTSETDPEVYRQVAEFAAEIGMVAIEIKKEQPGYLLNSLLVPLLAAAGGLYADGIAEPEMIDKTWKIGTGSPKGPFEIYDTIGLNTIYNIASAGDDDRQQKFAQLLKENYIDQGKLGAETGEGFYKYPR</sequence>
<gene>
    <name evidence="10" type="ORF">ACH49W_36630</name>
</gene>
<dbReference type="InterPro" id="IPR006176">
    <property type="entry name" value="3-OHacyl-CoA_DH_NAD-bd"/>
</dbReference>
<comment type="caution">
    <text evidence="10">The sequence shown here is derived from an EMBL/GenBank/DDBJ whole genome shotgun (WGS) entry which is preliminary data.</text>
</comment>
<evidence type="ECO:0000256" key="1">
    <source>
        <dbReference type="ARBA" id="ARBA00005005"/>
    </source>
</evidence>
<evidence type="ECO:0000256" key="6">
    <source>
        <dbReference type="ARBA" id="ARBA00023098"/>
    </source>
</evidence>
<evidence type="ECO:0000256" key="2">
    <source>
        <dbReference type="ARBA" id="ARBA00005086"/>
    </source>
</evidence>
<dbReference type="GO" id="GO:0003857">
    <property type="term" value="F:(3S)-3-hydroxyacyl-CoA dehydrogenase (NAD+) activity"/>
    <property type="evidence" value="ECO:0007669"/>
    <property type="project" value="UniProtKB-EC"/>
</dbReference>
<dbReference type="Pfam" id="PF02737">
    <property type="entry name" value="3HCDH_N"/>
    <property type="match status" value="1"/>
</dbReference>
<dbReference type="NCBIfam" id="NF006143">
    <property type="entry name" value="PRK08293.1"/>
    <property type="match status" value="1"/>
</dbReference>
<evidence type="ECO:0000256" key="4">
    <source>
        <dbReference type="ARBA" id="ARBA00023002"/>
    </source>
</evidence>
<keyword evidence="4 10" id="KW-0560">Oxidoreductase</keyword>
<dbReference type="InterPro" id="IPR022694">
    <property type="entry name" value="3-OHacyl-CoA_DH"/>
</dbReference>
<dbReference type="InterPro" id="IPR008927">
    <property type="entry name" value="6-PGluconate_DH-like_C_sf"/>
</dbReference>
<dbReference type="InterPro" id="IPR036291">
    <property type="entry name" value="NAD(P)-bd_dom_sf"/>
</dbReference>
<dbReference type="EMBL" id="JBIRYO010000084">
    <property type="protein sequence ID" value="MFI2478877.1"/>
    <property type="molecule type" value="Genomic_DNA"/>
</dbReference>
<evidence type="ECO:0000256" key="7">
    <source>
        <dbReference type="ARBA" id="ARBA00049556"/>
    </source>
</evidence>
<feature type="domain" description="3-hydroxyacyl-CoA dehydrogenase C-terminal" evidence="8">
    <location>
        <begin position="190"/>
        <end position="284"/>
    </location>
</feature>
<organism evidence="10 11">
    <name type="scientific">Nocardia xishanensis</name>
    <dbReference type="NCBI Taxonomy" id="238964"/>
    <lineage>
        <taxon>Bacteria</taxon>
        <taxon>Bacillati</taxon>
        <taxon>Actinomycetota</taxon>
        <taxon>Actinomycetes</taxon>
        <taxon>Mycobacteriales</taxon>
        <taxon>Nocardiaceae</taxon>
        <taxon>Nocardia</taxon>
    </lineage>
</organism>
<evidence type="ECO:0000256" key="5">
    <source>
        <dbReference type="ARBA" id="ARBA00023027"/>
    </source>
</evidence>
<feature type="domain" description="3-hydroxyacyl-CoA dehydrogenase NAD binding" evidence="9">
    <location>
        <begin position="6"/>
        <end position="185"/>
    </location>
</feature>
<comment type="catalytic activity">
    <reaction evidence="7">
        <text>a (3S)-3-hydroxyacyl-CoA + NAD(+) = a 3-oxoacyl-CoA + NADH + H(+)</text>
        <dbReference type="Rhea" id="RHEA:22432"/>
        <dbReference type="ChEBI" id="CHEBI:15378"/>
        <dbReference type="ChEBI" id="CHEBI:57318"/>
        <dbReference type="ChEBI" id="CHEBI:57540"/>
        <dbReference type="ChEBI" id="CHEBI:57945"/>
        <dbReference type="ChEBI" id="CHEBI:90726"/>
        <dbReference type="EC" id="1.1.1.35"/>
    </reaction>
</comment>
<dbReference type="Pfam" id="PF00725">
    <property type="entry name" value="3HCDH"/>
    <property type="match status" value="1"/>
</dbReference>
<keyword evidence="6" id="KW-0443">Lipid metabolism</keyword>
<reference evidence="10 11" key="1">
    <citation type="submission" date="2024-10" db="EMBL/GenBank/DDBJ databases">
        <title>The Natural Products Discovery Center: Release of the First 8490 Sequenced Strains for Exploring Actinobacteria Biosynthetic Diversity.</title>
        <authorList>
            <person name="Kalkreuter E."/>
            <person name="Kautsar S.A."/>
            <person name="Yang D."/>
            <person name="Bader C.D."/>
            <person name="Teijaro C.N."/>
            <person name="Fluegel L."/>
            <person name="Davis C.M."/>
            <person name="Simpson J.R."/>
            <person name="Lauterbach L."/>
            <person name="Steele A.D."/>
            <person name="Gui C."/>
            <person name="Meng S."/>
            <person name="Li G."/>
            <person name="Viehrig K."/>
            <person name="Ye F."/>
            <person name="Su P."/>
            <person name="Kiefer A.F."/>
            <person name="Nichols A."/>
            <person name="Cepeda A.J."/>
            <person name="Yan W."/>
            <person name="Fan B."/>
            <person name="Jiang Y."/>
            <person name="Adhikari A."/>
            <person name="Zheng C.-J."/>
            <person name="Schuster L."/>
            <person name="Cowan T.M."/>
            <person name="Smanski M.J."/>
            <person name="Chevrette M.G."/>
            <person name="De Carvalho L.P.S."/>
            <person name="Shen B."/>
        </authorList>
    </citation>
    <scope>NUCLEOTIDE SEQUENCE [LARGE SCALE GENOMIC DNA]</scope>
    <source>
        <strain evidence="10 11">NPDC019275</strain>
    </source>
</reference>
<dbReference type="RefSeq" id="WP_397096601.1">
    <property type="nucleotide sequence ID" value="NZ_JBIRYO010000084.1"/>
</dbReference>
<evidence type="ECO:0000313" key="10">
    <source>
        <dbReference type="EMBL" id="MFI2478877.1"/>
    </source>
</evidence>
<keyword evidence="3" id="KW-0276">Fatty acid metabolism</keyword>
<proteinExistence type="predicted"/>
<dbReference type="InterPro" id="IPR006108">
    <property type="entry name" value="3HC_DH_C"/>
</dbReference>
<dbReference type="Gene3D" id="1.10.1040.10">
    <property type="entry name" value="N-(1-d-carboxylethyl)-l-norvaline Dehydrogenase, domain 2"/>
    <property type="match status" value="1"/>
</dbReference>
<dbReference type="Gene3D" id="3.40.50.720">
    <property type="entry name" value="NAD(P)-binding Rossmann-like Domain"/>
    <property type="match status" value="1"/>
</dbReference>
<comment type="pathway">
    <text evidence="1">Lipid metabolism; fatty acid beta-oxidation.</text>
</comment>
<dbReference type="SUPFAM" id="SSF51735">
    <property type="entry name" value="NAD(P)-binding Rossmann-fold domains"/>
    <property type="match status" value="1"/>
</dbReference>
<keyword evidence="5" id="KW-0520">NAD</keyword>
<dbReference type="InterPro" id="IPR013328">
    <property type="entry name" value="6PGD_dom2"/>
</dbReference>
<evidence type="ECO:0000259" key="8">
    <source>
        <dbReference type="Pfam" id="PF00725"/>
    </source>
</evidence>
<dbReference type="SUPFAM" id="SSF48179">
    <property type="entry name" value="6-phosphogluconate dehydrogenase C-terminal domain-like"/>
    <property type="match status" value="1"/>
</dbReference>
<dbReference type="PANTHER" id="PTHR43561:SF3">
    <property type="entry name" value="HYDROXYACYL-COENZYME A DEHYDROGENASE, MITOCHONDRIAL"/>
    <property type="match status" value="1"/>
</dbReference>
<dbReference type="InterPro" id="IPR052242">
    <property type="entry name" value="Mito_3-hydroxyacyl-CoA_DH"/>
</dbReference>
<dbReference type="PANTHER" id="PTHR43561">
    <property type="match status" value="1"/>
</dbReference>
<evidence type="ECO:0000313" key="11">
    <source>
        <dbReference type="Proteomes" id="UP001611415"/>
    </source>
</evidence>